<evidence type="ECO:0000256" key="1">
    <source>
        <dbReference type="ARBA" id="ARBA00009986"/>
    </source>
</evidence>
<dbReference type="GeneID" id="5854509"/>
<name>A8Q4N3_MALGO</name>
<dbReference type="SUPFAM" id="SSF53720">
    <property type="entry name" value="ALDH-like"/>
    <property type="match status" value="1"/>
</dbReference>
<feature type="domain" description="Aldehyde dehydrogenase" evidence="2">
    <location>
        <begin position="1"/>
        <end position="215"/>
    </location>
</feature>
<dbReference type="InterPro" id="IPR016163">
    <property type="entry name" value="Ald_DH_C"/>
</dbReference>
<dbReference type="OrthoDB" id="310895at2759"/>
<sequence>MGQNCIGIERFLIPDSMQDDLVQAVKPRIAALRCGSTLDDTSMGHGAKAQQGKNGDHVDCGAMITDARFDALEELIADAVAHGARLVVGGKRYNHPRWPHGHYFSPTLLTHVTPTMRIAQEEVFGPVFLVMPYRTVDDAVAIANGTPFGLGASVFGRDYKECQHVASQLTCGMVNINDFGISYLNQGLPFGGCKHSGYGRFGGPEGLLGLTAPKAITEDVWFGVVQTSIPPVVDYPVRDTQRSWTFLHSLVRLAFGSLVQRIHAIRGLL</sequence>
<protein>
    <recommendedName>
        <fullName evidence="2">Aldehyde dehydrogenase domain-containing protein</fullName>
    </recommendedName>
</protein>
<keyword evidence="4" id="KW-1185">Reference proteome</keyword>
<dbReference type="GO" id="GO:0016620">
    <property type="term" value="F:oxidoreductase activity, acting on the aldehyde or oxo group of donors, NAD or NADP as acceptor"/>
    <property type="evidence" value="ECO:0007669"/>
    <property type="project" value="InterPro"/>
</dbReference>
<dbReference type="Pfam" id="PF00171">
    <property type="entry name" value="Aldedh"/>
    <property type="match status" value="1"/>
</dbReference>
<comment type="similarity">
    <text evidence="1">Belongs to the aldehyde dehydrogenase family.</text>
</comment>
<reference evidence="3 4" key="1">
    <citation type="journal article" date="2007" name="Proc. Natl. Acad. Sci. U.S.A.">
        <title>Dandruff-associated Malassezia genomes reveal convergent and divergent virulence traits shared with plant and human fungal pathogens.</title>
        <authorList>
            <person name="Xu J."/>
            <person name="Saunders C.W."/>
            <person name="Hu P."/>
            <person name="Grant R.A."/>
            <person name="Boekhout T."/>
            <person name="Kuramae E.E."/>
            <person name="Kronstad J.W."/>
            <person name="Deangelis Y.M."/>
            <person name="Reeder N.L."/>
            <person name="Johnstone K.R."/>
            <person name="Leland M."/>
            <person name="Fieno A.M."/>
            <person name="Begley W.M."/>
            <person name="Sun Y."/>
            <person name="Lacey M.P."/>
            <person name="Chaudhary T."/>
            <person name="Keough T."/>
            <person name="Chu L."/>
            <person name="Sears R."/>
            <person name="Yuan B."/>
            <person name="Dawson T.L.Jr."/>
        </authorList>
    </citation>
    <scope>NUCLEOTIDE SEQUENCE [LARGE SCALE GENOMIC DNA]</scope>
    <source>
        <strain evidence="4">ATCC MYA-4612 / CBS 7966</strain>
    </source>
</reference>
<dbReference type="AlphaFoldDB" id="A8Q4N3"/>
<proteinExistence type="inferred from homology"/>
<dbReference type="InterPro" id="IPR015590">
    <property type="entry name" value="Aldehyde_DH_dom"/>
</dbReference>
<dbReference type="Proteomes" id="UP000008837">
    <property type="component" value="Unassembled WGS sequence"/>
</dbReference>
<dbReference type="VEuPathDB" id="FungiDB:MGL_2584"/>
<evidence type="ECO:0000313" key="4">
    <source>
        <dbReference type="Proteomes" id="UP000008837"/>
    </source>
</evidence>
<accession>A8Q4N3</accession>
<dbReference type="KEGG" id="mgl:MGL_2584"/>
<dbReference type="EMBL" id="AAYY01000009">
    <property type="protein sequence ID" value="EDP42988.1"/>
    <property type="molecule type" value="Genomic_DNA"/>
</dbReference>
<dbReference type="Gene3D" id="3.40.605.10">
    <property type="entry name" value="Aldehyde Dehydrogenase, Chain A, domain 1"/>
    <property type="match status" value="1"/>
</dbReference>
<organism evidence="3 4">
    <name type="scientific">Malassezia globosa (strain ATCC MYA-4612 / CBS 7966)</name>
    <name type="common">Dandruff-associated fungus</name>
    <dbReference type="NCBI Taxonomy" id="425265"/>
    <lineage>
        <taxon>Eukaryota</taxon>
        <taxon>Fungi</taxon>
        <taxon>Dikarya</taxon>
        <taxon>Basidiomycota</taxon>
        <taxon>Ustilaginomycotina</taxon>
        <taxon>Malasseziomycetes</taxon>
        <taxon>Malasseziales</taxon>
        <taxon>Malasseziaceae</taxon>
        <taxon>Malassezia</taxon>
    </lineage>
</organism>
<dbReference type="RefSeq" id="XP_001730202.1">
    <property type="nucleotide sequence ID" value="XM_001730150.1"/>
</dbReference>
<dbReference type="InterPro" id="IPR016161">
    <property type="entry name" value="Ald_DH/histidinol_DH"/>
</dbReference>
<dbReference type="InterPro" id="IPR016162">
    <property type="entry name" value="Ald_DH_N"/>
</dbReference>
<dbReference type="PANTHER" id="PTHR11699">
    <property type="entry name" value="ALDEHYDE DEHYDROGENASE-RELATED"/>
    <property type="match status" value="1"/>
</dbReference>
<comment type="caution">
    <text evidence="3">The sequence shown here is derived from an EMBL/GenBank/DDBJ whole genome shotgun (WGS) entry which is preliminary data.</text>
</comment>
<dbReference type="STRING" id="425265.A8Q4N3"/>
<dbReference type="OMA" id="TESMPRI"/>
<dbReference type="Gene3D" id="3.40.309.10">
    <property type="entry name" value="Aldehyde Dehydrogenase, Chain A, domain 2"/>
    <property type="match status" value="1"/>
</dbReference>
<evidence type="ECO:0000313" key="3">
    <source>
        <dbReference type="EMBL" id="EDP42988.1"/>
    </source>
</evidence>
<gene>
    <name evidence="3" type="ORF">MGL_2584</name>
</gene>
<evidence type="ECO:0000259" key="2">
    <source>
        <dbReference type="Pfam" id="PF00171"/>
    </source>
</evidence>
<dbReference type="InParanoid" id="A8Q4N3"/>